<dbReference type="RefSeq" id="WP_343941457.1">
    <property type="nucleotide sequence ID" value="NZ_BAAAHP010000071.1"/>
</dbReference>
<accession>A0ABN1PXK0</accession>
<feature type="domain" description="CBS" evidence="4">
    <location>
        <begin position="96"/>
        <end position="152"/>
    </location>
</feature>
<reference evidence="5 6" key="1">
    <citation type="journal article" date="2019" name="Int. J. Syst. Evol. Microbiol.">
        <title>The Global Catalogue of Microorganisms (GCM) 10K type strain sequencing project: providing services to taxonomists for standard genome sequencing and annotation.</title>
        <authorList>
            <consortium name="The Broad Institute Genomics Platform"/>
            <consortium name="The Broad Institute Genome Sequencing Center for Infectious Disease"/>
            <person name="Wu L."/>
            <person name="Ma J."/>
        </authorList>
    </citation>
    <scope>NUCLEOTIDE SEQUENCE [LARGE SCALE GENOMIC DNA]</scope>
    <source>
        <strain evidence="5 6">JCM 11117</strain>
    </source>
</reference>
<evidence type="ECO:0000313" key="5">
    <source>
        <dbReference type="EMBL" id="GAA0934251.1"/>
    </source>
</evidence>
<keyword evidence="6" id="KW-1185">Reference proteome</keyword>
<dbReference type="InterPro" id="IPR046342">
    <property type="entry name" value="CBS_dom_sf"/>
</dbReference>
<dbReference type="PANTHER" id="PTHR43080:SF29">
    <property type="entry name" value="OS02G0818000 PROTEIN"/>
    <property type="match status" value="1"/>
</dbReference>
<keyword evidence="1 2" id="KW-0129">CBS domain</keyword>
<evidence type="ECO:0000256" key="3">
    <source>
        <dbReference type="SAM" id="MobiDB-lite"/>
    </source>
</evidence>
<dbReference type="EMBL" id="BAAAHP010000071">
    <property type="protein sequence ID" value="GAA0934251.1"/>
    <property type="molecule type" value="Genomic_DNA"/>
</dbReference>
<evidence type="ECO:0000259" key="4">
    <source>
        <dbReference type="PROSITE" id="PS51371"/>
    </source>
</evidence>
<protein>
    <recommendedName>
        <fullName evidence="4">CBS domain-containing protein</fullName>
    </recommendedName>
</protein>
<evidence type="ECO:0000313" key="6">
    <source>
        <dbReference type="Proteomes" id="UP001499967"/>
    </source>
</evidence>
<organism evidence="5 6">
    <name type="scientific">Pseudonocardia zijingensis</name>
    <dbReference type="NCBI Taxonomy" id="153376"/>
    <lineage>
        <taxon>Bacteria</taxon>
        <taxon>Bacillati</taxon>
        <taxon>Actinomycetota</taxon>
        <taxon>Actinomycetes</taxon>
        <taxon>Pseudonocardiales</taxon>
        <taxon>Pseudonocardiaceae</taxon>
        <taxon>Pseudonocardia</taxon>
    </lineage>
</organism>
<dbReference type="Pfam" id="PF00571">
    <property type="entry name" value="CBS"/>
    <property type="match status" value="2"/>
</dbReference>
<dbReference type="SMART" id="SM00116">
    <property type="entry name" value="CBS"/>
    <property type="match status" value="2"/>
</dbReference>
<dbReference type="PROSITE" id="PS51371">
    <property type="entry name" value="CBS"/>
    <property type="match status" value="2"/>
</dbReference>
<dbReference type="PANTHER" id="PTHR43080">
    <property type="entry name" value="CBS DOMAIN-CONTAINING PROTEIN CBSX3, MITOCHONDRIAL"/>
    <property type="match status" value="1"/>
</dbReference>
<gene>
    <name evidence="5" type="ORF">GCM10009559_24610</name>
</gene>
<feature type="region of interest" description="Disordered" evidence="3">
    <location>
        <begin position="145"/>
        <end position="175"/>
    </location>
</feature>
<dbReference type="SUPFAM" id="SSF54631">
    <property type="entry name" value="CBS-domain pair"/>
    <property type="match status" value="1"/>
</dbReference>
<dbReference type="InterPro" id="IPR000644">
    <property type="entry name" value="CBS_dom"/>
</dbReference>
<feature type="compositionally biased region" description="Basic and acidic residues" evidence="3">
    <location>
        <begin position="1"/>
        <end position="10"/>
    </location>
</feature>
<dbReference type="InterPro" id="IPR051257">
    <property type="entry name" value="Diverse_CBS-Domain"/>
</dbReference>
<dbReference type="Proteomes" id="UP001499967">
    <property type="component" value="Unassembled WGS sequence"/>
</dbReference>
<evidence type="ECO:0000256" key="1">
    <source>
        <dbReference type="ARBA" id="ARBA00023122"/>
    </source>
</evidence>
<name>A0ABN1PXK0_9PSEU</name>
<feature type="region of interest" description="Disordered" evidence="3">
    <location>
        <begin position="1"/>
        <end position="22"/>
    </location>
</feature>
<dbReference type="Gene3D" id="3.10.580.10">
    <property type="entry name" value="CBS-domain"/>
    <property type="match status" value="2"/>
</dbReference>
<evidence type="ECO:0000256" key="2">
    <source>
        <dbReference type="PROSITE-ProRule" id="PRU00703"/>
    </source>
</evidence>
<comment type="caution">
    <text evidence="5">The sequence shown here is derived from an EMBL/GenBank/DDBJ whole genome shotgun (WGS) entry which is preliminary data.</text>
</comment>
<feature type="domain" description="CBS" evidence="4">
    <location>
        <begin position="30"/>
        <end position="86"/>
    </location>
</feature>
<sequence length="175" mass="18682">MTTPDPRTERPCPAAPPEVRDDDPLVTTLMSRRVVGITADVDLSTALRLMAAGRVRHLPVFDGKRCLGLLLETDVVDDLLAAGVPADRSRGTVGPLVRPAPTVPATARRSDVARCMRDEGLDAVLVVDEGRPVGIATVTDLVRSLADEQPPSEGRGPRGRSPVARRGAPGRTWRT</sequence>
<proteinExistence type="predicted"/>